<sequence length="469" mass="51909">MTTTYTERGKKCFRDRRGTPVTRTYDNNKGSLLCTARVRLRTEIVAESIEKILRQTGRDFVFSVITSANRHLALRYLCKSTKNGRVFGCLFYSIQIIWTPARNALPKRRARPSPARVCRHTYALYRIMPNRHTSDPRRLPARSRQLFICMFMPRLIVALVATTAAGTDGSARPRKEGADSLIRFSCKTHMSIRPSNRLSDRTSDAIQLSARRSDQKIDPTNETYPKQGISGGGILYQLPTSRVNHVDYPISRQYFRGCVAGVTRERALSSAGVAGAPPPARIGAGDVPLQLCRDRSLFFTKRHYHRRTQRSVGSRRFFPFTHLVNLNKESAKVQRIDTNATSPPRKATGPPPMSRIFLWHESKRPSRAGGGGSPTAAGALAAPAPSAPAARNISGRGRACPRTSRTAQAPQHRAACTDIYTRALHAQHPLLASRKSRPHAHTPSAASADCRLMTTVPSPSRSAPHCTVS</sequence>
<gene>
    <name evidence="2" type="ORF">EVAR_4835_1</name>
</gene>
<feature type="region of interest" description="Disordered" evidence="1">
    <location>
        <begin position="334"/>
        <end position="413"/>
    </location>
</feature>
<proteinExistence type="predicted"/>
<dbReference type="OrthoDB" id="7479035at2759"/>
<accession>A0A4C1SZ47</accession>
<organism evidence="2 3">
    <name type="scientific">Eumeta variegata</name>
    <name type="common">Bagworm moth</name>
    <name type="synonym">Eumeta japonica</name>
    <dbReference type="NCBI Taxonomy" id="151549"/>
    <lineage>
        <taxon>Eukaryota</taxon>
        <taxon>Metazoa</taxon>
        <taxon>Ecdysozoa</taxon>
        <taxon>Arthropoda</taxon>
        <taxon>Hexapoda</taxon>
        <taxon>Insecta</taxon>
        <taxon>Pterygota</taxon>
        <taxon>Neoptera</taxon>
        <taxon>Endopterygota</taxon>
        <taxon>Lepidoptera</taxon>
        <taxon>Glossata</taxon>
        <taxon>Ditrysia</taxon>
        <taxon>Tineoidea</taxon>
        <taxon>Psychidae</taxon>
        <taxon>Oiketicinae</taxon>
        <taxon>Eumeta</taxon>
    </lineage>
</organism>
<dbReference type="EMBL" id="BGZK01000026">
    <property type="protein sequence ID" value="GBP07482.1"/>
    <property type="molecule type" value="Genomic_DNA"/>
</dbReference>
<reference evidence="2 3" key="1">
    <citation type="journal article" date="2019" name="Commun. Biol.">
        <title>The bagworm genome reveals a unique fibroin gene that provides high tensile strength.</title>
        <authorList>
            <person name="Kono N."/>
            <person name="Nakamura H."/>
            <person name="Ohtoshi R."/>
            <person name="Tomita M."/>
            <person name="Numata K."/>
            <person name="Arakawa K."/>
        </authorList>
    </citation>
    <scope>NUCLEOTIDE SEQUENCE [LARGE SCALE GENOMIC DNA]</scope>
</reference>
<name>A0A4C1SZ47_EUMVA</name>
<feature type="compositionally biased region" description="Low complexity" evidence="1">
    <location>
        <begin position="374"/>
        <end position="391"/>
    </location>
</feature>
<feature type="region of interest" description="Disordered" evidence="1">
    <location>
        <begin position="432"/>
        <end position="469"/>
    </location>
</feature>
<comment type="caution">
    <text evidence="2">The sequence shown here is derived from an EMBL/GenBank/DDBJ whole genome shotgun (WGS) entry which is preliminary data.</text>
</comment>
<protein>
    <submittedName>
        <fullName evidence="2">Uncharacterized protein</fullName>
    </submittedName>
</protein>
<keyword evidence="3" id="KW-1185">Reference proteome</keyword>
<evidence type="ECO:0000313" key="3">
    <source>
        <dbReference type="Proteomes" id="UP000299102"/>
    </source>
</evidence>
<dbReference type="Proteomes" id="UP000299102">
    <property type="component" value="Unassembled WGS sequence"/>
</dbReference>
<dbReference type="AlphaFoldDB" id="A0A4C1SZ47"/>
<evidence type="ECO:0000256" key="1">
    <source>
        <dbReference type="SAM" id="MobiDB-lite"/>
    </source>
</evidence>
<evidence type="ECO:0000313" key="2">
    <source>
        <dbReference type="EMBL" id="GBP07482.1"/>
    </source>
</evidence>